<feature type="compositionally biased region" description="Pro residues" evidence="1">
    <location>
        <begin position="220"/>
        <end position="235"/>
    </location>
</feature>
<gene>
    <name evidence="2" type="ORF">Purlil1_2943</name>
</gene>
<dbReference type="EMBL" id="JAWRVI010000007">
    <property type="protein sequence ID" value="KAK4093018.1"/>
    <property type="molecule type" value="Genomic_DNA"/>
</dbReference>
<accession>A0ABR0CBA3</accession>
<dbReference type="Proteomes" id="UP001287286">
    <property type="component" value="Unassembled WGS sequence"/>
</dbReference>
<evidence type="ECO:0000256" key="1">
    <source>
        <dbReference type="SAM" id="MobiDB-lite"/>
    </source>
</evidence>
<evidence type="ECO:0000313" key="2">
    <source>
        <dbReference type="EMBL" id="KAK4093018.1"/>
    </source>
</evidence>
<sequence>MAAGWGSWSCSPMCPPLPLHLTPRRHGHSGAHQPAAACPGRIRASGEWKAARWAAGAPWHTTPRLESPHRLPVTVNAPNGSPVVGTWGWAPSVAEGPPTAAMAEPWRVEAARRDARFPWMPSHPVPVSVSVSQAVAEICWLSHASQATSLPRIQGPFHTSPGHSLIMKRPPPTPPVMKVHSALADLALHPWASTAAALIGTIPSGPRSPPPASRAVPAPGSRPPIHAPGRSPPCEGPATITCQQNPAARIEAAASPSDATFIPRMERFVISSLRPSHICATRRRAASKSPYRGTPPDFCAHAPVKRHGLCWLRHLETPRRDNERRPL</sequence>
<name>A0ABR0CBA3_PURLI</name>
<feature type="region of interest" description="Disordered" evidence="1">
    <location>
        <begin position="202"/>
        <end position="238"/>
    </location>
</feature>
<organism evidence="2 3">
    <name type="scientific">Purpureocillium lilacinum</name>
    <name type="common">Paecilomyces lilacinus</name>
    <dbReference type="NCBI Taxonomy" id="33203"/>
    <lineage>
        <taxon>Eukaryota</taxon>
        <taxon>Fungi</taxon>
        <taxon>Dikarya</taxon>
        <taxon>Ascomycota</taxon>
        <taxon>Pezizomycotina</taxon>
        <taxon>Sordariomycetes</taxon>
        <taxon>Hypocreomycetidae</taxon>
        <taxon>Hypocreales</taxon>
        <taxon>Ophiocordycipitaceae</taxon>
        <taxon>Purpureocillium</taxon>
    </lineage>
</organism>
<reference evidence="2 3" key="1">
    <citation type="journal article" date="2024" name="Microbiol. Resour. Announc.">
        <title>Genome annotations for the ascomycete fungi Trichoderma harzianum, Trichoderma aggressivum, and Purpureocillium lilacinum.</title>
        <authorList>
            <person name="Beijen E.P.W."/>
            <person name="Ohm R.A."/>
        </authorList>
    </citation>
    <scope>NUCLEOTIDE SEQUENCE [LARGE SCALE GENOMIC DNA]</scope>
    <source>
        <strain evidence="2 3">CBS 150709</strain>
    </source>
</reference>
<protein>
    <submittedName>
        <fullName evidence="2">Uncharacterized protein</fullName>
    </submittedName>
</protein>
<evidence type="ECO:0000313" key="3">
    <source>
        <dbReference type="Proteomes" id="UP001287286"/>
    </source>
</evidence>
<comment type="caution">
    <text evidence="2">The sequence shown here is derived from an EMBL/GenBank/DDBJ whole genome shotgun (WGS) entry which is preliminary data.</text>
</comment>
<keyword evidence="3" id="KW-1185">Reference proteome</keyword>
<proteinExistence type="predicted"/>